<feature type="non-terminal residue" evidence="1">
    <location>
        <position position="101"/>
    </location>
</feature>
<reference evidence="1" key="1">
    <citation type="journal article" date="2023" name="G3 (Bethesda)">
        <title>A reference genome for the long-term kleptoplast-retaining sea slug Elysia crispata morphotype clarki.</title>
        <authorList>
            <person name="Eastman K.E."/>
            <person name="Pendleton A.L."/>
            <person name="Shaikh M.A."/>
            <person name="Suttiyut T."/>
            <person name="Ogas R."/>
            <person name="Tomko P."/>
            <person name="Gavelis G."/>
            <person name="Widhalm J.R."/>
            <person name="Wisecaver J.H."/>
        </authorList>
    </citation>
    <scope>NUCLEOTIDE SEQUENCE</scope>
    <source>
        <strain evidence="1">ECLA1</strain>
    </source>
</reference>
<organism evidence="1 2">
    <name type="scientific">Elysia crispata</name>
    <name type="common">lettuce slug</name>
    <dbReference type="NCBI Taxonomy" id="231223"/>
    <lineage>
        <taxon>Eukaryota</taxon>
        <taxon>Metazoa</taxon>
        <taxon>Spiralia</taxon>
        <taxon>Lophotrochozoa</taxon>
        <taxon>Mollusca</taxon>
        <taxon>Gastropoda</taxon>
        <taxon>Heterobranchia</taxon>
        <taxon>Euthyneura</taxon>
        <taxon>Panpulmonata</taxon>
        <taxon>Sacoglossa</taxon>
        <taxon>Placobranchoidea</taxon>
        <taxon>Plakobranchidae</taxon>
        <taxon>Elysia</taxon>
    </lineage>
</organism>
<comment type="caution">
    <text evidence="1">The sequence shown here is derived from an EMBL/GenBank/DDBJ whole genome shotgun (WGS) entry which is preliminary data.</text>
</comment>
<keyword evidence="2" id="KW-1185">Reference proteome</keyword>
<proteinExistence type="predicted"/>
<dbReference type="AlphaFoldDB" id="A0AAE0ZM42"/>
<name>A0AAE0ZM42_9GAST</name>
<evidence type="ECO:0000313" key="2">
    <source>
        <dbReference type="Proteomes" id="UP001283361"/>
    </source>
</evidence>
<protein>
    <submittedName>
        <fullName evidence="1">Uncharacterized protein</fullName>
    </submittedName>
</protein>
<gene>
    <name evidence="1" type="ORF">RRG08_050462</name>
</gene>
<dbReference type="EMBL" id="JAWDGP010003742">
    <property type="protein sequence ID" value="KAK3771411.1"/>
    <property type="molecule type" value="Genomic_DNA"/>
</dbReference>
<evidence type="ECO:0000313" key="1">
    <source>
        <dbReference type="EMBL" id="KAK3771411.1"/>
    </source>
</evidence>
<sequence length="101" mass="11242">ILKPVLSVLEKKPPWPQMIWVAPQSPGLLKTPLVKQQQPESVAKFNSVVTPFLKSRGIAVLDGFNLTKDSLMSYDGTHYGKGLNDLKAQILFNYFSEIRAG</sequence>
<dbReference type="Proteomes" id="UP001283361">
    <property type="component" value="Unassembled WGS sequence"/>
</dbReference>
<accession>A0AAE0ZM42</accession>
<dbReference type="SUPFAM" id="SSF52266">
    <property type="entry name" value="SGNH hydrolase"/>
    <property type="match status" value="1"/>
</dbReference>